<organism evidence="1 2">
    <name type="scientific">Dipteronia dyeriana</name>
    <dbReference type="NCBI Taxonomy" id="168575"/>
    <lineage>
        <taxon>Eukaryota</taxon>
        <taxon>Viridiplantae</taxon>
        <taxon>Streptophyta</taxon>
        <taxon>Embryophyta</taxon>
        <taxon>Tracheophyta</taxon>
        <taxon>Spermatophyta</taxon>
        <taxon>Magnoliopsida</taxon>
        <taxon>eudicotyledons</taxon>
        <taxon>Gunneridae</taxon>
        <taxon>Pentapetalae</taxon>
        <taxon>rosids</taxon>
        <taxon>malvids</taxon>
        <taxon>Sapindales</taxon>
        <taxon>Sapindaceae</taxon>
        <taxon>Hippocastanoideae</taxon>
        <taxon>Acereae</taxon>
        <taxon>Dipteronia</taxon>
    </lineage>
</organism>
<dbReference type="PANTHER" id="PTHR47481">
    <property type="match status" value="1"/>
</dbReference>
<keyword evidence="2" id="KW-1185">Reference proteome</keyword>
<dbReference type="PANTHER" id="PTHR47481:SF22">
    <property type="entry name" value="RETROTRANSPOSON GAG DOMAIN-CONTAINING PROTEIN"/>
    <property type="match status" value="1"/>
</dbReference>
<gene>
    <name evidence="1" type="ORF">Ddye_029694</name>
</gene>
<dbReference type="AlphaFoldDB" id="A0AAD9TFK7"/>
<evidence type="ECO:0000313" key="2">
    <source>
        <dbReference type="Proteomes" id="UP001280121"/>
    </source>
</evidence>
<protein>
    <submittedName>
        <fullName evidence="1">Uncharacterized protein</fullName>
    </submittedName>
</protein>
<proteinExistence type="predicted"/>
<reference evidence="1" key="1">
    <citation type="journal article" date="2023" name="Plant J.">
        <title>Genome sequences and population genomics provide insights into the demographic history, inbreeding, and mutation load of two 'living fossil' tree species of Dipteronia.</title>
        <authorList>
            <person name="Feng Y."/>
            <person name="Comes H.P."/>
            <person name="Chen J."/>
            <person name="Zhu S."/>
            <person name="Lu R."/>
            <person name="Zhang X."/>
            <person name="Li P."/>
            <person name="Qiu J."/>
            <person name="Olsen K.M."/>
            <person name="Qiu Y."/>
        </authorList>
    </citation>
    <scope>NUCLEOTIDE SEQUENCE</scope>
    <source>
        <strain evidence="1">KIB01</strain>
    </source>
</reference>
<dbReference type="EMBL" id="JANJYI010000009">
    <property type="protein sequence ID" value="KAK2634902.1"/>
    <property type="molecule type" value="Genomic_DNA"/>
</dbReference>
<evidence type="ECO:0000313" key="1">
    <source>
        <dbReference type="EMBL" id="KAK2634902.1"/>
    </source>
</evidence>
<name>A0AAD9TFK7_9ROSI</name>
<sequence>MDQSTATALSSPSSSQPSNQVLLVWLLSIVSECLIGQVTECSFALEACRTLEGLLAQQPLAKAKQLRQQLCSAKKGSNTMDEFVLKVKGIGNNLRTTGDKVSDRELLLSVVNG</sequence>
<dbReference type="Proteomes" id="UP001280121">
    <property type="component" value="Unassembled WGS sequence"/>
</dbReference>
<comment type="caution">
    <text evidence="1">The sequence shown here is derived from an EMBL/GenBank/DDBJ whole genome shotgun (WGS) entry which is preliminary data.</text>
</comment>
<accession>A0AAD9TFK7</accession>